<evidence type="ECO:0000313" key="2">
    <source>
        <dbReference type="Proteomes" id="UP000241822"/>
    </source>
</evidence>
<proteinExistence type="predicted"/>
<protein>
    <submittedName>
        <fullName evidence="1">Uncharacterized protein</fullName>
    </submittedName>
</protein>
<gene>
    <name evidence="1" type="ORF">SEA_C3PO_81</name>
</gene>
<dbReference type="Proteomes" id="UP000241822">
    <property type="component" value="Segment"/>
</dbReference>
<evidence type="ECO:0000313" key="1">
    <source>
        <dbReference type="EMBL" id="ATW58480.1"/>
    </source>
</evidence>
<reference evidence="1 2" key="1">
    <citation type="submission" date="2017-10" db="EMBL/GenBank/DDBJ databases">
        <authorList>
            <person name="Almansoob K.M."/>
            <person name="Barra A."/>
            <person name="Canlas S.M."/>
            <person name="Chawla N."/>
            <person name="Johnson B.N."/>
            <person name="Kuhl M.D."/>
            <person name="Lin J.Y."/>
            <person name="Patel D.V."/>
            <person name="Reddy A.G."/>
            <person name="Sobol L."/>
            <person name="Solorzano-Papili D."/>
            <person name="Monti D.L."/>
            <person name="Stoner T.H."/>
            <person name="Garlena R.A."/>
            <person name="Russell D.A."/>
            <person name="Pope W.H."/>
            <person name="Jacobs-Sera D."/>
            <person name="Hatfull G.F."/>
        </authorList>
    </citation>
    <scope>NUCLEOTIDE SEQUENCE [LARGE SCALE GENOMIC DNA]</scope>
</reference>
<keyword evidence="2" id="KW-1185">Reference proteome</keyword>
<name>A0A2H4P8H5_9CAUD</name>
<organism evidence="1 2">
    <name type="scientific">Corynebacterium phage C3PO</name>
    <dbReference type="NCBI Taxonomy" id="2047868"/>
    <lineage>
        <taxon>Viruses</taxon>
        <taxon>Duplodnaviria</taxon>
        <taxon>Heunggongvirae</taxon>
        <taxon>Uroviricota</taxon>
        <taxon>Caudoviricetes</taxon>
        <taxon>Zierdtviridae</taxon>
        <taxon>Toshachvirinae</taxon>
        <taxon>Ceetrepovirus</taxon>
        <taxon>Ceetrepovirus C3PO</taxon>
        <taxon>Corynebacterium virus C3PO</taxon>
    </lineage>
</organism>
<accession>A0A2H4P8H5</accession>
<dbReference type="EMBL" id="MG198776">
    <property type="protein sequence ID" value="ATW58480.1"/>
    <property type="molecule type" value="Genomic_DNA"/>
</dbReference>
<dbReference type="OrthoDB" id="30512at10239"/>
<sequence length="171" mass="19055">MNDNEAALMRYWAGIALQSEGCDPMRDIVARFVLDNIDDPYEEIEEGSVWIVKLNSQERVAVRGDDQWYLCETDAYIPEESKAVELVSELVPKDDDSRPTPEKSDYPTTLLTAGDYDSAPVGTIVIYANNVAIKIEDETWRWAGLAGAYPSNDLAAVTDENGGCIVMRWGK</sequence>